<evidence type="ECO:0000313" key="3">
    <source>
        <dbReference type="Proteomes" id="UP001054837"/>
    </source>
</evidence>
<evidence type="ECO:0000256" key="1">
    <source>
        <dbReference type="SAM" id="MobiDB-lite"/>
    </source>
</evidence>
<reference evidence="2 3" key="1">
    <citation type="submission" date="2021-06" db="EMBL/GenBank/DDBJ databases">
        <title>Caerostris darwini draft genome.</title>
        <authorList>
            <person name="Kono N."/>
            <person name="Arakawa K."/>
        </authorList>
    </citation>
    <scope>NUCLEOTIDE SEQUENCE [LARGE SCALE GENOMIC DNA]</scope>
</reference>
<name>A0AAV4X7X0_9ARAC</name>
<gene>
    <name evidence="2" type="ORF">CDAR_127201</name>
</gene>
<organism evidence="2 3">
    <name type="scientific">Caerostris darwini</name>
    <dbReference type="NCBI Taxonomy" id="1538125"/>
    <lineage>
        <taxon>Eukaryota</taxon>
        <taxon>Metazoa</taxon>
        <taxon>Ecdysozoa</taxon>
        <taxon>Arthropoda</taxon>
        <taxon>Chelicerata</taxon>
        <taxon>Arachnida</taxon>
        <taxon>Araneae</taxon>
        <taxon>Araneomorphae</taxon>
        <taxon>Entelegynae</taxon>
        <taxon>Araneoidea</taxon>
        <taxon>Araneidae</taxon>
        <taxon>Caerostris</taxon>
    </lineage>
</organism>
<dbReference type="EMBL" id="BPLQ01015730">
    <property type="protein sequence ID" value="GIY91252.1"/>
    <property type="molecule type" value="Genomic_DNA"/>
</dbReference>
<evidence type="ECO:0000313" key="2">
    <source>
        <dbReference type="EMBL" id="GIY91252.1"/>
    </source>
</evidence>
<dbReference type="Proteomes" id="UP001054837">
    <property type="component" value="Unassembled WGS sequence"/>
</dbReference>
<dbReference type="AlphaFoldDB" id="A0AAV4X7X0"/>
<protein>
    <submittedName>
        <fullName evidence="2">Uncharacterized protein</fullName>
    </submittedName>
</protein>
<feature type="region of interest" description="Disordered" evidence="1">
    <location>
        <begin position="62"/>
        <end position="82"/>
    </location>
</feature>
<keyword evidence="3" id="KW-1185">Reference proteome</keyword>
<proteinExistence type="predicted"/>
<comment type="caution">
    <text evidence="2">The sequence shown here is derived from an EMBL/GenBank/DDBJ whole genome shotgun (WGS) entry which is preliminary data.</text>
</comment>
<accession>A0AAV4X7X0</accession>
<sequence>MDLESIRSVAAGSSTSMSIASYIMGMTHRMEGEGFEDFGEADFVQLMEDKELDENHLDDMVNETNYHDKDPDEEESQPIVFI</sequence>